<dbReference type="GeneID" id="110223712"/>
<keyword evidence="2" id="KW-1185">Reference proteome</keyword>
<evidence type="ECO:0000313" key="2">
    <source>
        <dbReference type="Proteomes" id="UP000515140"/>
    </source>
</evidence>
<name>A0A6P5M2V2_PHACI</name>
<protein>
    <submittedName>
        <fullName evidence="3">Uncharacterized protein LOC110223712 isoform X1</fullName>
    </submittedName>
</protein>
<evidence type="ECO:0000256" key="1">
    <source>
        <dbReference type="SAM" id="MobiDB-lite"/>
    </source>
</evidence>
<dbReference type="InParanoid" id="A0A6P5M2V2"/>
<dbReference type="RefSeq" id="XP_020865042.1">
    <property type="nucleotide sequence ID" value="XM_021009383.1"/>
</dbReference>
<gene>
    <name evidence="3" type="primary">LOC110223712</name>
</gene>
<dbReference type="Proteomes" id="UP000515140">
    <property type="component" value="Unplaced"/>
</dbReference>
<feature type="region of interest" description="Disordered" evidence="1">
    <location>
        <begin position="1"/>
        <end position="104"/>
    </location>
</feature>
<evidence type="ECO:0000313" key="3">
    <source>
        <dbReference type="RefSeq" id="XP_020865042.1"/>
    </source>
</evidence>
<dbReference type="KEGG" id="pcw:110223712"/>
<accession>A0A6P5M2V2</accession>
<reference evidence="3" key="1">
    <citation type="submission" date="2025-08" db="UniProtKB">
        <authorList>
            <consortium name="RefSeq"/>
        </authorList>
    </citation>
    <scope>IDENTIFICATION</scope>
    <source>
        <tissue evidence="3">Spleen</tissue>
    </source>
</reference>
<organism evidence="2 3">
    <name type="scientific">Phascolarctos cinereus</name>
    <name type="common">Koala</name>
    <dbReference type="NCBI Taxonomy" id="38626"/>
    <lineage>
        <taxon>Eukaryota</taxon>
        <taxon>Metazoa</taxon>
        <taxon>Chordata</taxon>
        <taxon>Craniata</taxon>
        <taxon>Vertebrata</taxon>
        <taxon>Euteleostomi</taxon>
        <taxon>Mammalia</taxon>
        <taxon>Metatheria</taxon>
        <taxon>Diprotodontia</taxon>
        <taxon>Phascolarctidae</taxon>
        <taxon>Phascolarctos</taxon>
    </lineage>
</organism>
<feature type="compositionally biased region" description="Basic residues" evidence="1">
    <location>
        <begin position="57"/>
        <end position="68"/>
    </location>
</feature>
<dbReference type="AlphaFoldDB" id="A0A6P5M2V2"/>
<sequence length="248" mass="27034">MQQRAQRIASGSRRPAQANGTGQLHPPVDTGQRASFKQRATYTGSGSGWSTGSVQLARRRRRRRRRRLLAVSAEASRDTARPCSPRGSPSGSGVGSGQAARLERGPWRRSVDPLWVSFAHCGWHQAGQRQGQPVPEDPRGAAAVLRPPFWRSIPPSAFPMTVPNRDVTGPRLLHGVAFGCCTFALAPALRQLHWILPPHSTQDLLPVSGRMNSPLHPSSTLVIAWVSHCYAELACHCSKRAEQKLTVG</sequence>
<proteinExistence type="predicted"/>
<feature type="compositionally biased region" description="Polar residues" evidence="1">
    <location>
        <begin position="32"/>
        <end position="42"/>
    </location>
</feature>